<dbReference type="AlphaFoldDB" id="A0A6P1MJR2"/>
<reference evidence="1 2" key="1">
    <citation type="submission" date="2020-01" db="EMBL/GenBank/DDBJ databases">
        <title>Genomic analysis of Aminipila sp. CBA3637.</title>
        <authorList>
            <person name="Kim Y.B."/>
            <person name="Roh S.W."/>
        </authorList>
    </citation>
    <scope>NUCLEOTIDE SEQUENCE [LARGE SCALE GENOMIC DNA]</scope>
    <source>
        <strain evidence="1 2">CBA3637</strain>
    </source>
</reference>
<accession>A0A6P1MJR2</accession>
<dbReference type="KEGG" id="amic:Ami3637_11125"/>
<evidence type="ECO:0000313" key="2">
    <source>
        <dbReference type="Proteomes" id="UP000463883"/>
    </source>
</evidence>
<protein>
    <submittedName>
        <fullName evidence="1">Uncharacterized protein</fullName>
    </submittedName>
</protein>
<name>A0A6P1MJR2_9FIRM</name>
<proteinExistence type="predicted"/>
<keyword evidence="2" id="KW-1185">Reference proteome</keyword>
<gene>
    <name evidence="1" type="ORF">Ami3637_11125</name>
</gene>
<sequence>MKNLRERSELRGKSLDDDCKIAKISTHEYGMEDNRKFCYGLMEMSTEELIDKCITCKAYVDNAEPPTQTN</sequence>
<organism evidence="1 2">
    <name type="scientific">Aminipila terrae</name>
    <dbReference type="NCBI Taxonomy" id="2697030"/>
    <lineage>
        <taxon>Bacteria</taxon>
        <taxon>Bacillati</taxon>
        <taxon>Bacillota</taxon>
        <taxon>Clostridia</taxon>
        <taxon>Peptostreptococcales</taxon>
        <taxon>Anaerovoracaceae</taxon>
        <taxon>Aminipila</taxon>
    </lineage>
</organism>
<dbReference type="Proteomes" id="UP000463883">
    <property type="component" value="Chromosome"/>
</dbReference>
<evidence type="ECO:0000313" key="1">
    <source>
        <dbReference type="EMBL" id="QHI72884.1"/>
    </source>
</evidence>
<dbReference type="RefSeq" id="WP_162362651.1">
    <property type="nucleotide sequence ID" value="NZ_CP047591.1"/>
</dbReference>
<dbReference type="EMBL" id="CP047591">
    <property type="protein sequence ID" value="QHI72884.1"/>
    <property type="molecule type" value="Genomic_DNA"/>
</dbReference>